<dbReference type="Proteomes" id="UP001174909">
    <property type="component" value="Unassembled WGS sequence"/>
</dbReference>
<proteinExistence type="predicted"/>
<comment type="caution">
    <text evidence="1">The sequence shown here is derived from an EMBL/GenBank/DDBJ whole genome shotgun (WGS) entry which is preliminary data.</text>
</comment>
<protein>
    <submittedName>
        <fullName evidence="1">Uncharacterized protein</fullName>
    </submittedName>
</protein>
<evidence type="ECO:0000313" key="2">
    <source>
        <dbReference type="Proteomes" id="UP001174909"/>
    </source>
</evidence>
<sequence length="128" mass="13928">MSAFGETTCSTALSRCPLMLLRGHCGSLPCTPDTSSPSFPDRVARFRGMVTDAFANLSRFFENIISGDGNASATRRHKTGEDSHCRCLSGSIRTEEADNLSLVYLEGDVLECLKGTVVFGDILNFNHF</sequence>
<organism evidence="1 2">
    <name type="scientific">Geodia barretti</name>
    <name type="common">Barrett's horny sponge</name>
    <dbReference type="NCBI Taxonomy" id="519541"/>
    <lineage>
        <taxon>Eukaryota</taxon>
        <taxon>Metazoa</taxon>
        <taxon>Porifera</taxon>
        <taxon>Demospongiae</taxon>
        <taxon>Heteroscleromorpha</taxon>
        <taxon>Tetractinellida</taxon>
        <taxon>Astrophorina</taxon>
        <taxon>Geodiidae</taxon>
        <taxon>Geodia</taxon>
    </lineage>
</organism>
<dbReference type="AlphaFoldDB" id="A0AA35WEF3"/>
<evidence type="ECO:0000313" key="1">
    <source>
        <dbReference type="EMBL" id="CAI8017469.1"/>
    </source>
</evidence>
<dbReference type="EMBL" id="CASHTH010001630">
    <property type="protein sequence ID" value="CAI8017469.1"/>
    <property type="molecule type" value="Genomic_DNA"/>
</dbReference>
<gene>
    <name evidence="1" type="ORF">GBAR_LOCUS10597</name>
</gene>
<accession>A0AA35WEF3</accession>
<keyword evidence="2" id="KW-1185">Reference proteome</keyword>
<name>A0AA35WEF3_GEOBA</name>
<reference evidence="1" key="1">
    <citation type="submission" date="2023-03" db="EMBL/GenBank/DDBJ databases">
        <authorList>
            <person name="Steffen K."/>
            <person name="Cardenas P."/>
        </authorList>
    </citation>
    <scope>NUCLEOTIDE SEQUENCE</scope>
</reference>